<evidence type="ECO:0000256" key="4">
    <source>
        <dbReference type="ARBA" id="ARBA00022723"/>
    </source>
</evidence>
<comment type="cofactor">
    <cofactor evidence="10">
        <name>Mg(2+)</name>
        <dbReference type="ChEBI" id="CHEBI:18420"/>
    </cofactor>
    <text evidence="10">Binds 1 Mg(2+) ion per subunit.</text>
</comment>
<keyword evidence="5 10" id="KW-0460">Magnesium</keyword>
<evidence type="ECO:0000256" key="5">
    <source>
        <dbReference type="ARBA" id="ARBA00022842"/>
    </source>
</evidence>
<name>A0A2I2KXH3_9ACTN</name>
<feature type="binding site" evidence="10">
    <location>
        <position position="84"/>
    </location>
    <ligand>
        <name>Mg(2+)</name>
        <dbReference type="ChEBI" id="CHEBI:18420"/>
    </ligand>
</feature>
<dbReference type="GO" id="GO:0009229">
    <property type="term" value="P:thiamine diphosphate biosynthetic process"/>
    <property type="evidence" value="ECO:0007669"/>
    <property type="project" value="UniProtKB-UniRule"/>
</dbReference>
<evidence type="ECO:0000256" key="8">
    <source>
        <dbReference type="ARBA" id="ARBA00047851"/>
    </source>
</evidence>
<keyword evidence="6 10" id="KW-0784">Thiamine biosynthesis</keyword>
<dbReference type="UniPathway" id="UPA00060">
    <property type="reaction ID" value="UER00141"/>
</dbReference>
<feature type="binding site" evidence="10">
    <location>
        <position position="122"/>
    </location>
    <ligand>
        <name>4-amino-2-methyl-5-(diphosphooxymethyl)pyrimidine</name>
        <dbReference type="ChEBI" id="CHEBI:57841"/>
    </ligand>
</feature>
<sequence length="228" mass="23925">MPSPVGELRADRLRRLADARLYLCTPRRAEFAPFLDAVVGTADRGGVDLVQLREKGLEWADEVRGLRQIRAAGAARGTLVSANDRADLTAFTGADILHVGQDDVPPAFARGIVGPDVLIGQSTHSPEQFLAALADPDVDYVCVGPVHATPTKQGRPPVGLGLPRLAARHAPPFEPGSKPWFVTGGVSADTLDDILATGARRVVVVRALTAAADPGAEAAALARRLRAG</sequence>
<evidence type="ECO:0000259" key="11">
    <source>
        <dbReference type="Pfam" id="PF02581"/>
    </source>
</evidence>
<dbReference type="GO" id="GO:0005737">
    <property type="term" value="C:cytoplasm"/>
    <property type="evidence" value="ECO:0007669"/>
    <property type="project" value="TreeGrafter"/>
</dbReference>
<dbReference type="PANTHER" id="PTHR20857">
    <property type="entry name" value="THIAMINE-PHOSPHATE PYROPHOSPHORYLASE"/>
    <property type="match status" value="1"/>
</dbReference>
<dbReference type="GO" id="GO:0000287">
    <property type="term" value="F:magnesium ion binding"/>
    <property type="evidence" value="ECO:0007669"/>
    <property type="project" value="UniProtKB-UniRule"/>
</dbReference>
<dbReference type="EC" id="2.5.1.3" evidence="10"/>
<dbReference type="InterPro" id="IPR036206">
    <property type="entry name" value="ThiamineP_synth_sf"/>
</dbReference>
<organism evidence="12 13">
    <name type="scientific">Frankia canadensis</name>
    <dbReference type="NCBI Taxonomy" id="1836972"/>
    <lineage>
        <taxon>Bacteria</taxon>
        <taxon>Bacillati</taxon>
        <taxon>Actinomycetota</taxon>
        <taxon>Actinomycetes</taxon>
        <taxon>Frankiales</taxon>
        <taxon>Frankiaceae</taxon>
        <taxon>Frankia</taxon>
    </lineage>
</organism>
<dbReference type="PANTHER" id="PTHR20857:SF15">
    <property type="entry name" value="THIAMINE-PHOSPHATE SYNTHASE"/>
    <property type="match status" value="1"/>
</dbReference>
<dbReference type="OrthoDB" id="3243336at2"/>
<evidence type="ECO:0000256" key="1">
    <source>
        <dbReference type="ARBA" id="ARBA00003814"/>
    </source>
</evidence>
<dbReference type="EMBL" id="FZMO01000384">
    <property type="protein sequence ID" value="SNQ50361.1"/>
    <property type="molecule type" value="Genomic_DNA"/>
</dbReference>
<dbReference type="GO" id="GO:0009228">
    <property type="term" value="P:thiamine biosynthetic process"/>
    <property type="evidence" value="ECO:0007669"/>
    <property type="project" value="UniProtKB-KW"/>
</dbReference>
<dbReference type="HAMAP" id="MF_00097">
    <property type="entry name" value="TMP_synthase"/>
    <property type="match status" value="1"/>
</dbReference>
<feature type="binding site" evidence="10">
    <location>
        <position position="83"/>
    </location>
    <ligand>
        <name>4-amino-2-methyl-5-(diphosphooxymethyl)pyrimidine</name>
        <dbReference type="ChEBI" id="CHEBI:57841"/>
    </ligand>
</feature>
<feature type="binding site" evidence="10">
    <location>
        <position position="152"/>
    </location>
    <ligand>
        <name>4-amino-2-methyl-5-(diphosphooxymethyl)pyrimidine</name>
        <dbReference type="ChEBI" id="CHEBI:57841"/>
    </ligand>
</feature>
<accession>A0A2I2KXH3</accession>
<evidence type="ECO:0000256" key="9">
    <source>
        <dbReference type="ARBA" id="ARBA00047883"/>
    </source>
</evidence>
<comment type="function">
    <text evidence="1 10">Condenses 4-methyl-5-(beta-hydroxyethyl)thiazole monophosphate (THZ-P) and 2-methyl-4-amino-5-hydroxymethyl pyrimidine pyrophosphate (HMP-PP) to form thiamine monophosphate (TMP).</text>
</comment>
<dbReference type="InterPro" id="IPR013785">
    <property type="entry name" value="Aldolase_TIM"/>
</dbReference>
<evidence type="ECO:0000256" key="2">
    <source>
        <dbReference type="ARBA" id="ARBA00005165"/>
    </source>
</evidence>
<dbReference type="RefSeq" id="WP_101833644.1">
    <property type="nucleotide sequence ID" value="NZ_FZMO01000384.1"/>
</dbReference>
<protein>
    <recommendedName>
        <fullName evidence="10">Thiamine-phosphate synthase</fullName>
        <shortName evidence="10">TP synthase</shortName>
        <shortName evidence="10">TPS</shortName>
        <ecNumber evidence="10">2.5.1.3</ecNumber>
    </recommendedName>
    <alternativeName>
        <fullName evidence="10">Thiamine-phosphate pyrophosphorylase</fullName>
        <shortName evidence="10">TMP pyrophosphorylase</shortName>
        <shortName evidence="10">TMP-PPase</shortName>
    </alternativeName>
</protein>
<evidence type="ECO:0000313" key="12">
    <source>
        <dbReference type="EMBL" id="SNQ50361.1"/>
    </source>
</evidence>
<comment type="similarity">
    <text evidence="10">Belongs to the thiamine-phosphate synthase family.</text>
</comment>
<proteinExistence type="inferred from homology"/>
<feature type="domain" description="Thiamine phosphate synthase/TenI" evidence="11">
    <location>
        <begin position="21"/>
        <end position="208"/>
    </location>
</feature>
<gene>
    <name evidence="10 12" type="primary">thiE</name>
    <name evidence="12" type="ORF">FRACA_4440004</name>
</gene>
<comment type="catalytic activity">
    <reaction evidence="9 10">
        <text>2-[(2R,5Z)-2-carboxy-4-methylthiazol-5(2H)-ylidene]ethyl phosphate + 4-amino-2-methyl-5-(diphosphooxymethyl)pyrimidine + 2 H(+) = thiamine phosphate + CO2 + diphosphate</text>
        <dbReference type="Rhea" id="RHEA:47844"/>
        <dbReference type="ChEBI" id="CHEBI:15378"/>
        <dbReference type="ChEBI" id="CHEBI:16526"/>
        <dbReference type="ChEBI" id="CHEBI:33019"/>
        <dbReference type="ChEBI" id="CHEBI:37575"/>
        <dbReference type="ChEBI" id="CHEBI:57841"/>
        <dbReference type="ChEBI" id="CHEBI:62899"/>
        <dbReference type="EC" id="2.5.1.3"/>
    </reaction>
</comment>
<dbReference type="SUPFAM" id="SSF51391">
    <property type="entry name" value="Thiamin phosphate synthase"/>
    <property type="match status" value="1"/>
</dbReference>
<dbReference type="Pfam" id="PF02581">
    <property type="entry name" value="TMP-TENI"/>
    <property type="match status" value="1"/>
</dbReference>
<dbReference type="InterPro" id="IPR034291">
    <property type="entry name" value="TMP_synthase"/>
</dbReference>
<comment type="pathway">
    <text evidence="2 10">Cofactor biosynthesis; thiamine diphosphate biosynthesis; thiamine phosphate from 4-amino-2-methyl-5-diphosphomethylpyrimidine and 4-methyl-5-(2-phosphoethyl)-thiazole: step 1/1.</text>
</comment>
<comment type="catalytic activity">
    <reaction evidence="8 10">
        <text>2-(2-carboxy-4-methylthiazol-5-yl)ethyl phosphate + 4-amino-2-methyl-5-(diphosphooxymethyl)pyrimidine + 2 H(+) = thiamine phosphate + CO2 + diphosphate</text>
        <dbReference type="Rhea" id="RHEA:47848"/>
        <dbReference type="ChEBI" id="CHEBI:15378"/>
        <dbReference type="ChEBI" id="CHEBI:16526"/>
        <dbReference type="ChEBI" id="CHEBI:33019"/>
        <dbReference type="ChEBI" id="CHEBI:37575"/>
        <dbReference type="ChEBI" id="CHEBI:57841"/>
        <dbReference type="ChEBI" id="CHEBI:62890"/>
        <dbReference type="EC" id="2.5.1.3"/>
    </reaction>
</comment>
<comment type="caution">
    <text evidence="10">Lacks conserved residue(s) required for the propagation of feature annotation.</text>
</comment>
<dbReference type="AlphaFoldDB" id="A0A2I2KXH3"/>
<evidence type="ECO:0000256" key="3">
    <source>
        <dbReference type="ARBA" id="ARBA00022679"/>
    </source>
</evidence>
<feature type="binding site" evidence="10">
    <location>
        <position position="103"/>
    </location>
    <ligand>
        <name>Mg(2+)</name>
        <dbReference type="ChEBI" id="CHEBI:18420"/>
    </ligand>
</feature>
<evidence type="ECO:0000313" key="13">
    <source>
        <dbReference type="Proteomes" id="UP000234331"/>
    </source>
</evidence>
<feature type="binding site" evidence="10">
    <location>
        <begin position="51"/>
        <end position="55"/>
    </location>
    <ligand>
        <name>4-amino-2-methyl-5-(diphosphooxymethyl)pyrimidine</name>
        <dbReference type="ChEBI" id="CHEBI:57841"/>
    </ligand>
</feature>
<evidence type="ECO:0000256" key="6">
    <source>
        <dbReference type="ARBA" id="ARBA00022977"/>
    </source>
</evidence>
<dbReference type="InterPro" id="IPR022998">
    <property type="entry name" value="ThiamineP_synth_TenI"/>
</dbReference>
<feature type="binding site" evidence="10">
    <location>
        <begin position="149"/>
        <end position="151"/>
    </location>
    <ligand>
        <name>2-[(2R,5Z)-2-carboxy-4-methylthiazol-5(2H)-ylidene]ethyl phosphate</name>
        <dbReference type="ChEBI" id="CHEBI:62899"/>
    </ligand>
</feature>
<dbReference type="Proteomes" id="UP000234331">
    <property type="component" value="Unassembled WGS sequence"/>
</dbReference>
<keyword evidence="3 10" id="KW-0808">Transferase</keyword>
<feature type="binding site" evidence="10">
    <location>
        <position position="185"/>
    </location>
    <ligand>
        <name>2-[(2R,5Z)-2-carboxy-4-methylthiazol-5(2H)-ylidene]ethyl phosphate</name>
        <dbReference type="ChEBI" id="CHEBI:62899"/>
    </ligand>
</feature>
<reference evidence="12 13" key="1">
    <citation type="submission" date="2017-06" db="EMBL/GenBank/DDBJ databases">
        <authorList>
            <person name="Kim H.J."/>
            <person name="Triplett B.A."/>
        </authorList>
    </citation>
    <scope>NUCLEOTIDE SEQUENCE [LARGE SCALE GENOMIC DNA]</scope>
    <source>
        <strain evidence="12">FRACA_ARgP5</strain>
    </source>
</reference>
<keyword evidence="4 10" id="KW-0479">Metal-binding</keyword>
<evidence type="ECO:0000256" key="7">
    <source>
        <dbReference type="ARBA" id="ARBA00047334"/>
    </source>
</evidence>
<dbReference type="Gene3D" id="3.20.20.70">
    <property type="entry name" value="Aldolase class I"/>
    <property type="match status" value="1"/>
</dbReference>
<dbReference type="CDD" id="cd00564">
    <property type="entry name" value="TMP_TenI"/>
    <property type="match status" value="1"/>
</dbReference>
<keyword evidence="13" id="KW-1185">Reference proteome</keyword>
<evidence type="ECO:0000256" key="10">
    <source>
        <dbReference type="HAMAP-Rule" id="MF_00097"/>
    </source>
</evidence>
<dbReference type="GO" id="GO:0004789">
    <property type="term" value="F:thiamine-phosphate diphosphorylase activity"/>
    <property type="evidence" value="ECO:0007669"/>
    <property type="project" value="UniProtKB-UniRule"/>
</dbReference>
<comment type="catalytic activity">
    <reaction evidence="7 10">
        <text>4-methyl-5-(2-phosphooxyethyl)-thiazole + 4-amino-2-methyl-5-(diphosphooxymethyl)pyrimidine + H(+) = thiamine phosphate + diphosphate</text>
        <dbReference type="Rhea" id="RHEA:22328"/>
        <dbReference type="ChEBI" id="CHEBI:15378"/>
        <dbReference type="ChEBI" id="CHEBI:33019"/>
        <dbReference type="ChEBI" id="CHEBI:37575"/>
        <dbReference type="ChEBI" id="CHEBI:57841"/>
        <dbReference type="ChEBI" id="CHEBI:58296"/>
        <dbReference type="EC" id="2.5.1.3"/>
    </reaction>
</comment>